<sequence>MEYRKITISFKFYRSAFRTVQPTRNTEKYRRYYGNARIQGFGASLKKFDILTYFGRVDILSIRYFNDSIF</sequence>
<evidence type="ECO:0000313" key="1">
    <source>
        <dbReference type="EMBL" id="CAK5011432.1"/>
    </source>
</evidence>
<reference evidence="1" key="1">
    <citation type="submission" date="2023-11" db="EMBL/GenBank/DDBJ databases">
        <authorList>
            <person name="Poullet M."/>
        </authorList>
    </citation>
    <scope>NUCLEOTIDE SEQUENCE</scope>
    <source>
        <strain evidence="1">E1834</strain>
    </source>
</reference>
<dbReference type="EMBL" id="CAVMJV010000001">
    <property type="protein sequence ID" value="CAK5011432.1"/>
    <property type="molecule type" value="Genomic_DNA"/>
</dbReference>
<protein>
    <submittedName>
        <fullName evidence="1">Uncharacterized protein</fullName>
    </submittedName>
</protein>
<organism evidence="1 2">
    <name type="scientific">Meloidogyne enterolobii</name>
    <name type="common">Root-knot nematode worm</name>
    <name type="synonym">Meloidogyne mayaguensis</name>
    <dbReference type="NCBI Taxonomy" id="390850"/>
    <lineage>
        <taxon>Eukaryota</taxon>
        <taxon>Metazoa</taxon>
        <taxon>Ecdysozoa</taxon>
        <taxon>Nematoda</taxon>
        <taxon>Chromadorea</taxon>
        <taxon>Rhabditida</taxon>
        <taxon>Tylenchina</taxon>
        <taxon>Tylenchomorpha</taxon>
        <taxon>Tylenchoidea</taxon>
        <taxon>Meloidogynidae</taxon>
        <taxon>Meloidogyninae</taxon>
        <taxon>Meloidogyne</taxon>
    </lineage>
</organism>
<gene>
    <name evidence="1" type="ORF">MENTE1834_LOCUS1906</name>
</gene>
<keyword evidence="2" id="KW-1185">Reference proteome</keyword>
<name>A0ACB0XPD9_MELEN</name>
<dbReference type="Proteomes" id="UP001497535">
    <property type="component" value="Unassembled WGS sequence"/>
</dbReference>
<proteinExistence type="predicted"/>
<evidence type="ECO:0000313" key="2">
    <source>
        <dbReference type="Proteomes" id="UP001497535"/>
    </source>
</evidence>
<comment type="caution">
    <text evidence="1">The sequence shown here is derived from an EMBL/GenBank/DDBJ whole genome shotgun (WGS) entry which is preliminary data.</text>
</comment>
<accession>A0ACB0XPD9</accession>